<keyword evidence="1" id="KW-0732">Signal</keyword>
<dbReference type="InterPro" id="IPR055343">
    <property type="entry name" value="CREG_beta-barrel"/>
</dbReference>
<dbReference type="Pfam" id="PF13883">
    <property type="entry name" value="CREG_beta-barrel"/>
    <property type="match status" value="1"/>
</dbReference>
<feature type="domain" description="CREG-like beta-barrel" evidence="2">
    <location>
        <begin position="27"/>
        <end position="194"/>
    </location>
</feature>
<protein>
    <submittedName>
        <fullName evidence="3">Putative cellular repressor of transcription</fullName>
    </submittedName>
</protein>
<proteinExistence type="predicted"/>
<accession>A0A1L8EGK9</accession>
<dbReference type="PANTHER" id="PTHR13343">
    <property type="entry name" value="CREG1 PROTEIN"/>
    <property type="match status" value="1"/>
</dbReference>
<dbReference type="SUPFAM" id="SSF50475">
    <property type="entry name" value="FMN-binding split barrel"/>
    <property type="match status" value="1"/>
</dbReference>
<feature type="chain" id="PRO_5013063911" evidence="1">
    <location>
        <begin position="24"/>
        <end position="197"/>
    </location>
</feature>
<dbReference type="EMBL" id="GFDG01000927">
    <property type="protein sequence ID" value="JAV17872.1"/>
    <property type="molecule type" value="Transcribed_RNA"/>
</dbReference>
<dbReference type="AlphaFoldDB" id="A0A1L8EGK9"/>
<name>A0A1L8EGK9_HAEIR</name>
<dbReference type="Gene3D" id="2.30.110.10">
    <property type="entry name" value="Electron Transport, Fmn-binding Protein, Chain A"/>
    <property type="match status" value="1"/>
</dbReference>
<dbReference type="GO" id="GO:0005615">
    <property type="term" value="C:extracellular space"/>
    <property type="evidence" value="ECO:0007669"/>
    <property type="project" value="TreeGrafter"/>
</dbReference>
<sequence>MISNTLIVTILMVLSLNIACGLSAYKKTDHALVARKLVHQANWAAVGSISTHRKLKDYPMVNVLAVNDNNEKKDSLGRIQFLLTNLDFTGKDVKQNNNVTLLFSDEQLLHCSEQNMDPMEPTCARTIISGKVLKLDENTKDYQASVASFVDRHPAAQKWIDKHNFYLCELEITNIFVLDFYGGANNVKPEDYYKIKL</sequence>
<organism evidence="3">
    <name type="scientific">Haematobia irritans</name>
    <name type="common">Horn fly</name>
    <name type="synonym">Conops irritans</name>
    <dbReference type="NCBI Taxonomy" id="7368"/>
    <lineage>
        <taxon>Eukaryota</taxon>
        <taxon>Metazoa</taxon>
        <taxon>Ecdysozoa</taxon>
        <taxon>Arthropoda</taxon>
        <taxon>Hexapoda</taxon>
        <taxon>Insecta</taxon>
        <taxon>Pterygota</taxon>
        <taxon>Neoptera</taxon>
        <taxon>Endopterygota</taxon>
        <taxon>Diptera</taxon>
        <taxon>Brachycera</taxon>
        <taxon>Muscomorpha</taxon>
        <taxon>Muscoidea</taxon>
        <taxon>Muscidae</taxon>
        <taxon>Haematobia</taxon>
    </lineage>
</organism>
<dbReference type="InterPro" id="IPR012349">
    <property type="entry name" value="Split_barrel_FMN-bd"/>
</dbReference>
<dbReference type="GO" id="GO:0005737">
    <property type="term" value="C:cytoplasm"/>
    <property type="evidence" value="ECO:0007669"/>
    <property type="project" value="UniProtKB-ARBA"/>
</dbReference>
<feature type="signal peptide" evidence="1">
    <location>
        <begin position="1"/>
        <end position="23"/>
    </location>
</feature>
<evidence type="ECO:0000259" key="2">
    <source>
        <dbReference type="Pfam" id="PF13883"/>
    </source>
</evidence>
<reference evidence="3" key="1">
    <citation type="submission" date="2017-01" db="EMBL/GenBank/DDBJ databases">
        <title>An insight into the sialome and mialome of the horn fly, Haematobia irritans.</title>
        <authorList>
            <person name="Breijo M."/>
            <person name="Boiani M."/>
            <person name="Ures X."/>
            <person name="Rocha S."/>
            <person name="Sequeira M."/>
            <person name="Ribeiro J.M."/>
        </authorList>
    </citation>
    <scope>NUCLEOTIDE SEQUENCE</scope>
</reference>
<evidence type="ECO:0000313" key="3">
    <source>
        <dbReference type="EMBL" id="JAV17872.1"/>
    </source>
</evidence>
<dbReference type="PANTHER" id="PTHR13343:SF17">
    <property type="entry name" value="CELLULAR REPRESSOR OF E1A-STIMULATED GENES, ISOFORM A"/>
    <property type="match status" value="1"/>
</dbReference>
<evidence type="ECO:0000256" key="1">
    <source>
        <dbReference type="SAM" id="SignalP"/>
    </source>
</evidence>